<dbReference type="VEuPathDB" id="VectorBase:ISCI009470"/>
<dbReference type="Proteomes" id="UP000001555">
    <property type="component" value="Unassembled WGS sequence"/>
</dbReference>
<dbReference type="EMBL" id="ABJB010645564">
    <property type="status" value="NOT_ANNOTATED_CDS"/>
    <property type="molecule type" value="Genomic_DNA"/>
</dbReference>
<dbReference type="KEGG" id="isc:8034802"/>
<protein>
    <submittedName>
        <fullName evidence="1 2">Uncharacterized protein</fullName>
    </submittedName>
</protein>
<dbReference type="InParanoid" id="B7Q284"/>
<dbReference type="PaxDb" id="6945-B7Q284"/>
<evidence type="ECO:0000313" key="3">
    <source>
        <dbReference type="Proteomes" id="UP000001555"/>
    </source>
</evidence>
<name>B7Q284_IXOSC</name>
<dbReference type="EMBL" id="ABJB010868906">
    <property type="status" value="NOT_ANNOTATED_CDS"/>
    <property type="molecule type" value="Genomic_DNA"/>
</dbReference>
<gene>
    <name evidence="2" type="primary">8034802</name>
    <name evidence="1" type="ORF">IscW_ISCW009470</name>
</gene>
<evidence type="ECO:0000313" key="2">
    <source>
        <dbReference type="EnsemblMetazoa" id="ISCW009470-PA"/>
    </source>
</evidence>
<dbReference type="AlphaFoldDB" id="B7Q284"/>
<keyword evidence="3" id="KW-1185">Reference proteome</keyword>
<dbReference type="HOGENOM" id="CLU_2592436_0_0_1"/>
<sequence length="80" mass="9269">MPFDFFFFSHYNRADKVISEISCVLHFFGKLVLHIRQKEFLLPCFIFLAKLVISLLSQLLVECQSGASFLSVCLLHVILF</sequence>
<reference evidence="2" key="2">
    <citation type="submission" date="2020-05" db="UniProtKB">
        <authorList>
            <consortium name="EnsemblMetazoa"/>
        </authorList>
    </citation>
    <scope>IDENTIFICATION</scope>
    <source>
        <strain evidence="2">wikel</strain>
    </source>
</reference>
<proteinExistence type="predicted"/>
<dbReference type="EnsemblMetazoa" id="ISCW009470-RA">
    <property type="protein sequence ID" value="ISCW009470-PA"/>
    <property type="gene ID" value="ISCW009470"/>
</dbReference>
<dbReference type="OrthoDB" id="6505963at2759"/>
<dbReference type="VEuPathDB" id="VectorBase:ISCW009470"/>
<dbReference type="EMBL" id="DS842351">
    <property type="protein sequence ID" value="EEC12956.1"/>
    <property type="molecule type" value="Genomic_DNA"/>
</dbReference>
<reference evidence="1 3" key="1">
    <citation type="submission" date="2008-03" db="EMBL/GenBank/DDBJ databases">
        <title>Annotation of Ixodes scapularis.</title>
        <authorList>
            <consortium name="Ixodes scapularis Genome Project Consortium"/>
            <person name="Caler E."/>
            <person name="Hannick L.I."/>
            <person name="Bidwell S."/>
            <person name="Joardar V."/>
            <person name="Thiagarajan M."/>
            <person name="Amedeo P."/>
            <person name="Galinsky K.J."/>
            <person name="Schobel S."/>
            <person name="Inman J."/>
            <person name="Hostetler J."/>
            <person name="Miller J."/>
            <person name="Hammond M."/>
            <person name="Megy K."/>
            <person name="Lawson D."/>
            <person name="Kodira C."/>
            <person name="Sutton G."/>
            <person name="Meyer J."/>
            <person name="Hill C.A."/>
            <person name="Birren B."/>
            <person name="Nene V."/>
            <person name="Collins F."/>
            <person name="Alarcon-Chaidez F."/>
            <person name="Wikel S."/>
            <person name="Strausberg R."/>
        </authorList>
    </citation>
    <scope>NUCLEOTIDE SEQUENCE [LARGE SCALE GENOMIC DNA]</scope>
    <source>
        <strain evidence="3">Wikel</strain>
        <strain evidence="1">Wikel colony</strain>
    </source>
</reference>
<organism>
    <name type="scientific">Ixodes scapularis</name>
    <name type="common">Black-legged tick</name>
    <name type="synonym">Deer tick</name>
    <dbReference type="NCBI Taxonomy" id="6945"/>
    <lineage>
        <taxon>Eukaryota</taxon>
        <taxon>Metazoa</taxon>
        <taxon>Ecdysozoa</taxon>
        <taxon>Arthropoda</taxon>
        <taxon>Chelicerata</taxon>
        <taxon>Arachnida</taxon>
        <taxon>Acari</taxon>
        <taxon>Parasitiformes</taxon>
        <taxon>Ixodida</taxon>
        <taxon>Ixodoidea</taxon>
        <taxon>Ixodidae</taxon>
        <taxon>Ixodinae</taxon>
        <taxon>Ixodes</taxon>
    </lineage>
</organism>
<dbReference type="RefSeq" id="XP_002410565.3">
    <property type="nucleotide sequence ID" value="XM_002410520.4"/>
</dbReference>
<evidence type="ECO:0000313" key="1">
    <source>
        <dbReference type="EMBL" id="EEC12956.1"/>
    </source>
</evidence>
<accession>B7Q284</accession>